<gene>
    <name evidence="2" type="ORF">G6F64_014461</name>
</gene>
<sequence>MVVQHAAIGAGQALQVAVDEAMQAARRLPGVRLEQLGGHDRRQCQRDEGGQRHRRRQRHRQFAEQAPGVAFQEAHRQEHRHQHGGGGDHREGDLRAPGQAGSAG</sequence>
<dbReference type="Proteomes" id="UP000716291">
    <property type="component" value="Unassembled WGS sequence"/>
</dbReference>
<protein>
    <submittedName>
        <fullName evidence="2">Uncharacterized protein</fullName>
    </submittedName>
</protein>
<accession>A0A9P7BJH3</accession>
<name>A0A9P7BJH3_RHIOR</name>
<evidence type="ECO:0000313" key="3">
    <source>
        <dbReference type="Proteomes" id="UP000716291"/>
    </source>
</evidence>
<dbReference type="EMBL" id="JAANQT010008451">
    <property type="protein sequence ID" value="KAG1281591.1"/>
    <property type="molecule type" value="Genomic_DNA"/>
</dbReference>
<comment type="caution">
    <text evidence="2">The sequence shown here is derived from an EMBL/GenBank/DDBJ whole genome shotgun (WGS) entry which is preliminary data.</text>
</comment>
<feature type="compositionally biased region" description="Basic and acidic residues" evidence="1">
    <location>
        <begin position="37"/>
        <end position="51"/>
    </location>
</feature>
<evidence type="ECO:0000313" key="2">
    <source>
        <dbReference type="EMBL" id="KAG1281591.1"/>
    </source>
</evidence>
<keyword evidence="3" id="KW-1185">Reference proteome</keyword>
<feature type="region of interest" description="Disordered" evidence="1">
    <location>
        <begin position="37"/>
        <end position="104"/>
    </location>
</feature>
<organism evidence="2 3">
    <name type="scientific">Rhizopus oryzae</name>
    <name type="common">Mucormycosis agent</name>
    <name type="synonym">Rhizopus arrhizus var. delemar</name>
    <dbReference type="NCBI Taxonomy" id="64495"/>
    <lineage>
        <taxon>Eukaryota</taxon>
        <taxon>Fungi</taxon>
        <taxon>Fungi incertae sedis</taxon>
        <taxon>Mucoromycota</taxon>
        <taxon>Mucoromycotina</taxon>
        <taxon>Mucoromycetes</taxon>
        <taxon>Mucorales</taxon>
        <taxon>Mucorineae</taxon>
        <taxon>Rhizopodaceae</taxon>
        <taxon>Rhizopus</taxon>
    </lineage>
</organism>
<proteinExistence type="predicted"/>
<evidence type="ECO:0000256" key="1">
    <source>
        <dbReference type="SAM" id="MobiDB-lite"/>
    </source>
</evidence>
<dbReference type="AlphaFoldDB" id="A0A9P7BJH3"/>
<reference evidence="2" key="1">
    <citation type="journal article" date="2020" name="Microb. Genom.">
        <title>Genetic diversity of clinical and environmental Mucorales isolates obtained from an investigation of mucormycosis cases among solid organ transplant recipients.</title>
        <authorList>
            <person name="Nguyen M.H."/>
            <person name="Kaul D."/>
            <person name="Muto C."/>
            <person name="Cheng S.J."/>
            <person name="Richter R.A."/>
            <person name="Bruno V.M."/>
            <person name="Liu G."/>
            <person name="Beyhan S."/>
            <person name="Sundermann A.J."/>
            <person name="Mounaud S."/>
            <person name="Pasculle A.W."/>
            <person name="Nierman W.C."/>
            <person name="Driscoll E."/>
            <person name="Cumbie R."/>
            <person name="Clancy C.J."/>
            <person name="Dupont C.L."/>
        </authorList>
    </citation>
    <scope>NUCLEOTIDE SEQUENCE</scope>
    <source>
        <strain evidence="2">GL11</strain>
    </source>
</reference>